<dbReference type="CDD" id="cd01650">
    <property type="entry name" value="RT_nLTR_like"/>
    <property type="match status" value="1"/>
</dbReference>
<dbReference type="SUPFAM" id="SSF56672">
    <property type="entry name" value="DNA/RNA polymerases"/>
    <property type="match status" value="1"/>
</dbReference>
<dbReference type="InterPro" id="IPR043502">
    <property type="entry name" value="DNA/RNA_pol_sf"/>
</dbReference>
<protein>
    <recommendedName>
        <fullName evidence="2">Reverse transcriptase domain-containing protein</fullName>
    </recommendedName>
</protein>
<keyword evidence="1" id="KW-0812">Transmembrane</keyword>
<gene>
    <name evidence="3" type="ORF">GPM918_LOCUS29055</name>
    <name evidence="4" type="ORF">SRO942_LOCUS29606</name>
</gene>
<feature type="transmembrane region" description="Helical" evidence="1">
    <location>
        <begin position="382"/>
        <end position="400"/>
    </location>
</feature>
<dbReference type="EMBL" id="CAJOBC010043165">
    <property type="protein sequence ID" value="CAF4150937.1"/>
    <property type="molecule type" value="Genomic_DNA"/>
</dbReference>
<feature type="transmembrane region" description="Helical" evidence="1">
    <location>
        <begin position="327"/>
        <end position="345"/>
    </location>
</feature>
<evidence type="ECO:0000259" key="2">
    <source>
        <dbReference type="PROSITE" id="PS50878"/>
    </source>
</evidence>
<dbReference type="OrthoDB" id="410381at2759"/>
<name>A0A815EGP1_9BILA</name>
<dbReference type="Proteomes" id="UP000681722">
    <property type="component" value="Unassembled WGS sequence"/>
</dbReference>
<dbReference type="AlphaFoldDB" id="A0A815EGP1"/>
<reference evidence="3" key="1">
    <citation type="submission" date="2021-02" db="EMBL/GenBank/DDBJ databases">
        <authorList>
            <person name="Nowell W R."/>
        </authorList>
    </citation>
    <scope>NUCLEOTIDE SEQUENCE</scope>
</reference>
<organism evidence="3 5">
    <name type="scientific">Didymodactylos carnosus</name>
    <dbReference type="NCBI Taxonomy" id="1234261"/>
    <lineage>
        <taxon>Eukaryota</taxon>
        <taxon>Metazoa</taxon>
        <taxon>Spiralia</taxon>
        <taxon>Gnathifera</taxon>
        <taxon>Rotifera</taxon>
        <taxon>Eurotatoria</taxon>
        <taxon>Bdelloidea</taxon>
        <taxon>Philodinida</taxon>
        <taxon>Philodinidae</taxon>
        <taxon>Didymodactylos</taxon>
    </lineage>
</organism>
<dbReference type="PANTHER" id="PTHR33332">
    <property type="entry name" value="REVERSE TRANSCRIPTASE DOMAIN-CONTAINING PROTEIN"/>
    <property type="match status" value="1"/>
</dbReference>
<evidence type="ECO:0000313" key="4">
    <source>
        <dbReference type="EMBL" id="CAF4150937.1"/>
    </source>
</evidence>
<keyword evidence="1" id="KW-0472">Membrane</keyword>
<proteinExistence type="predicted"/>
<keyword evidence="1" id="KW-1133">Transmembrane helix</keyword>
<dbReference type="EMBL" id="CAJNOQ010012996">
    <property type="protein sequence ID" value="CAF1312262.1"/>
    <property type="molecule type" value="Genomic_DNA"/>
</dbReference>
<dbReference type="InterPro" id="IPR000477">
    <property type="entry name" value="RT_dom"/>
</dbReference>
<dbReference type="PROSITE" id="PS50878">
    <property type="entry name" value="RT_POL"/>
    <property type="match status" value="1"/>
</dbReference>
<accession>A0A815EGP1</accession>
<dbReference type="Proteomes" id="UP000663829">
    <property type="component" value="Unassembled WGS sequence"/>
</dbReference>
<comment type="caution">
    <text evidence="3">The sequence shown here is derived from an EMBL/GenBank/DDBJ whole genome shotgun (WGS) entry which is preliminary data.</text>
</comment>
<keyword evidence="5" id="KW-1185">Reference proteome</keyword>
<evidence type="ECO:0000313" key="3">
    <source>
        <dbReference type="EMBL" id="CAF1312262.1"/>
    </source>
</evidence>
<dbReference type="Pfam" id="PF00078">
    <property type="entry name" value="RVT_1"/>
    <property type="match status" value="1"/>
</dbReference>
<evidence type="ECO:0000256" key="1">
    <source>
        <dbReference type="SAM" id="Phobius"/>
    </source>
</evidence>
<feature type="domain" description="Reverse transcriptase" evidence="2">
    <location>
        <begin position="109"/>
        <end position="384"/>
    </location>
</feature>
<evidence type="ECO:0000313" key="5">
    <source>
        <dbReference type="Proteomes" id="UP000663829"/>
    </source>
</evidence>
<sequence length="462" mass="52191">MGRNRLSSIPALNDTNNVIITDAIKKVEILNSHFATICTWRGPQLDLSAADSLPSTGYKLSSFTVSYSSVCSIIEKLDCNRAAAPSLTNRMLKNIEPSIAPTLVDILQHSFSSGVFPQQWKRGLVNPLFKSGDSLDPNSYRPVTLLPALSKVCERVVFRQLYNYLTKNKLLSPFQSGFIAKDSTTNTLLDVVHKINAGLEDHHYVRAVLLDFQKAFDNVSHQGLLLKLEKRGIQGKALKWFESYLIGRTIQTILEGVISSPLKIDKGVPQGSVLGPLLFLLYIDDLPLNIQSTIKLYADDVFLVSHHNDPLVATAILNKDLERVRSWSLYLVPFLVLLPLVMFYSKKEENNIHKYENGQVHVEIKNIFDAHQKQFHLNWPDVAVVILLIIVGFALAYLSVRYSLKKKWKQLQLLRSLVYYSAQQQRHESEQQQVYTVSNDHVSISITQSCEEGFTSSARRLP</sequence>